<dbReference type="EMBL" id="CP080335">
    <property type="protein sequence ID" value="QYL20251.1"/>
    <property type="molecule type" value="Genomic_DNA"/>
</dbReference>
<keyword evidence="3" id="KW-1185">Reference proteome</keyword>
<keyword evidence="2" id="KW-0614">Plasmid</keyword>
<dbReference type="Proteomes" id="UP000825367">
    <property type="component" value="Plasmid unnamed2"/>
</dbReference>
<keyword evidence="1" id="KW-0812">Transmembrane</keyword>
<sequence length="82" mass="8495">MNGLHIDWLALGRVVAISAVVGLALVTVFSVGILGLSRADNATDNTGTASQRTTGYLVAATAHGLCIAAVLYGLYLLIPQFH</sequence>
<gene>
    <name evidence="2" type="ORF">K0O64_29770</name>
</gene>
<keyword evidence="1" id="KW-0472">Membrane</keyword>
<dbReference type="RefSeq" id="WP_220046583.1">
    <property type="nucleotide sequence ID" value="NZ_BAAAVX010000028.1"/>
</dbReference>
<protein>
    <recommendedName>
        <fullName evidence="4">Transmembrane protein</fullName>
    </recommendedName>
</protein>
<feature type="transmembrane region" description="Helical" evidence="1">
    <location>
        <begin position="12"/>
        <end position="36"/>
    </location>
</feature>
<evidence type="ECO:0000256" key="1">
    <source>
        <dbReference type="SAM" id="Phobius"/>
    </source>
</evidence>
<proteinExistence type="predicted"/>
<name>A0ABX8VVJ6_9MYCO</name>
<geneLocation type="plasmid" evidence="2 3">
    <name>unnamed2</name>
</geneLocation>
<organism evidence="2 3">
    <name type="scientific">Mycolicibacterium pallens</name>
    <dbReference type="NCBI Taxonomy" id="370524"/>
    <lineage>
        <taxon>Bacteria</taxon>
        <taxon>Bacillati</taxon>
        <taxon>Actinomycetota</taxon>
        <taxon>Actinomycetes</taxon>
        <taxon>Mycobacteriales</taxon>
        <taxon>Mycobacteriaceae</taxon>
        <taxon>Mycolicibacterium</taxon>
    </lineage>
</organism>
<evidence type="ECO:0008006" key="4">
    <source>
        <dbReference type="Google" id="ProtNLM"/>
    </source>
</evidence>
<evidence type="ECO:0000313" key="2">
    <source>
        <dbReference type="EMBL" id="QYL20251.1"/>
    </source>
</evidence>
<evidence type="ECO:0000313" key="3">
    <source>
        <dbReference type="Proteomes" id="UP000825367"/>
    </source>
</evidence>
<feature type="transmembrane region" description="Helical" evidence="1">
    <location>
        <begin position="56"/>
        <end position="78"/>
    </location>
</feature>
<reference evidence="2 3" key="1">
    <citation type="submission" date="2021-07" db="EMBL/GenBank/DDBJ databases">
        <title>Whole genome sequencing of non-tuberculosis mycobacteria type-strains.</title>
        <authorList>
            <person name="Igarashi Y."/>
            <person name="Osugi A."/>
            <person name="Mitarai S."/>
        </authorList>
    </citation>
    <scope>NUCLEOTIDE SEQUENCE [LARGE SCALE GENOMIC DNA]</scope>
    <source>
        <strain evidence="2 3">JCM 16370</strain>
        <plasmid evidence="2 3">unnamed2</plasmid>
    </source>
</reference>
<accession>A0ABX8VVJ6</accession>
<keyword evidence="1" id="KW-1133">Transmembrane helix</keyword>